<dbReference type="EMBL" id="QJPH01000383">
    <property type="protein sequence ID" value="PZN75503.1"/>
    <property type="molecule type" value="Genomic_DNA"/>
</dbReference>
<keyword evidence="1" id="KW-0812">Transmembrane</keyword>
<keyword evidence="1" id="KW-0472">Membrane</keyword>
<evidence type="ECO:0000313" key="2">
    <source>
        <dbReference type="EMBL" id="PZN75503.1"/>
    </source>
</evidence>
<feature type="transmembrane region" description="Helical" evidence="1">
    <location>
        <begin position="20"/>
        <end position="41"/>
    </location>
</feature>
<accession>A0A2W4QW29</accession>
<proteinExistence type="predicted"/>
<dbReference type="AlphaFoldDB" id="A0A2W4QW29"/>
<comment type="caution">
    <text evidence="2">The sequence shown here is derived from an EMBL/GenBank/DDBJ whole genome shotgun (WGS) entry which is preliminary data.</text>
</comment>
<reference evidence="2 3" key="1">
    <citation type="journal article" date="2018" name="Aquat. Microb. Ecol.">
        <title>Gammaproteobacterial methanotrophs dominate.</title>
        <authorList>
            <person name="Rissanen A.J."/>
            <person name="Saarenheimo J."/>
            <person name="Tiirola M."/>
            <person name="Peura S."/>
            <person name="Aalto S.L."/>
            <person name="Karvinen A."/>
            <person name="Nykanen H."/>
        </authorList>
    </citation>
    <scope>NUCLEOTIDE SEQUENCE [LARGE SCALE GENOMIC DNA]</scope>
    <source>
        <strain evidence="2">AMbin10</strain>
    </source>
</reference>
<evidence type="ECO:0000256" key="1">
    <source>
        <dbReference type="SAM" id="Phobius"/>
    </source>
</evidence>
<organism evidence="2 3">
    <name type="scientific">Candidatus Methylumidiphilus alinenensis</name>
    <dbReference type="NCBI Taxonomy" id="2202197"/>
    <lineage>
        <taxon>Bacteria</taxon>
        <taxon>Pseudomonadati</taxon>
        <taxon>Pseudomonadota</taxon>
        <taxon>Gammaproteobacteria</taxon>
        <taxon>Methylococcales</taxon>
        <taxon>Candidatus Methylumidiphilus</taxon>
    </lineage>
</organism>
<gene>
    <name evidence="2" type="ORF">DM484_18510</name>
</gene>
<protein>
    <submittedName>
        <fullName evidence="2">Uncharacterized protein</fullName>
    </submittedName>
</protein>
<keyword evidence="1" id="KW-1133">Transmembrane helix</keyword>
<dbReference type="Proteomes" id="UP000249396">
    <property type="component" value="Unassembled WGS sequence"/>
</dbReference>
<evidence type="ECO:0000313" key="3">
    <source>
        <dbReference type="Proteomes" id="UP000249396"/>
    </source>
</evidence>
<sequence length="111" mass="11361">MAAASRPSPPKPAAPLANASSLRFLSIGLAMIIASGLAVAMKPTQKLADHKAKFGLETLIPKQFGVWRIDGTLVPVIADPKVSVHPPGSVGVSPAEMAAKMAALPRKSGGE</sequence>
<name>A0A2W4QW29_9GAMM</name>